<feature type="chain" id="PRO_5043123687" evidence="2">
    <location>
        <begin position="18"/>
        <end position="344"/>
    </location>
</feature>
<keyword evidence="2" id="KW-0732">Signal</keyword>
<dbReference type="Proteomes" id="UP000268014">
    <property type="component" value="Unassembled WGS sequence"/>
</dbReference>
<organism evidence="6">
    <name type="scientific">Haemonchus placei</name>
    <name type="common">Barber's pole worm</name>
    <dbReference type="NCBI Taxonomy" id="6290"/>
    <lineage>
        <taxon>Eukaryota</taxon>
        <taxon>Metazoa</taxon>
        <taxon>Ecdysozoa</taxon>
        <taxon>Nematoda</taxon>
        <taxon>Chromadorea</taxon>
        <taxon>Rhabditida</taxon>
        <taxon>Rhabditina</taxon>
        <taxon>Rhabditomorpha</taxon>
        <taxon>Strongyloidea</taxon>
        <taxon>Trichostrongylidae</taxon>
        <taxon>Haemonchus</taxon>
    </lineage>
</organism>
<feature type="domain" description="SXP/RAL-2 family protein Ani s 5-like cation-binding" evidence="3">
    <location>
        <begin position="201"/>
        <end position="308"/>
    </location>
</feature>
<reference evidence="6" key="1">
    <citation type="submission" date="2017-02" db="UniProtKB">
        <authorList>
            <consortium name="WormBaseParasite"/>
        </authorList>
    </citation>
    <scope>IDENTIFICATION</scope>
</reference>
<dbReference type="InterPro" id="IPR003677">
    <property type="entry name" value="ANIS5_cation-bd"/>
</dbReference>
<sequence>MYTLAVLLLVLANLAEAQWNVPMSVANFNPMLAGGQVPPGMVQGGFYGYPIPNQPGNNQLAAHFAPQFAQFGVQHPGYEAQGNLMDQYQGGAIAPNIPVGSSRLLQASQSPYGLQQPGFPNQLRPIQQMTYQPGAFGPQSANQGGPAGPLGYGGEMQTTGSDGFQGDDFMGTLEKPAVRPPTPTSEPVRVIPPFMKGQSKEDQDKFYAIVQHPTWSAAEKNAKIEELVRNMSPDVQNTYAQYQRASSSELAAKRQRVHEAVAAMSPEAQQQFQKVSALVTNPRLPEQERLQNIQDLYSKMPDSVSALVTNPRLPEQERLQKIQDLYSKMPDSVKQEFDAKFTNL</sequence>
<feature type="compositionally biased region" description="Gly residues" evidence="1">
    <location>
        <begin position="145"/>
        <end position="154"/>
    </location>
</feature>
<accession>A0A0N4WFU7</accession>
<feature type="signal peptide" evidence="2">
    <location>
        <begin position="1"/>
        <end position="17"/>
    </location>
</feature>
<dbReference type="OrthoDB" id="5871823at2759"/>
<proteinExistence type="predicted"/>
<protein>
    <submittedName>
        <fullName evidence="6">DUF148 domain-containing protein</fullName>
    </submittedName>
</protein>
<dbReference type="EMBL" id="UZAF01017107">
    <property type="protein sequence ID" value="VDO37979.1"/>
    <property type="molecule type" value="Genomic_DNA"/>
</dbReference>
<dbReference type="Pfam" id="PF02520">
    <property type="entry name" value="ANIS5_cation-bd"/>
    <property type="match status" value="1"/>
</dbReference>
<dbReference type="PANTHER" id="PTHR21593">
    <property type="entry name" value="PRION-LIKE- Q/N-RICH -DOMAIN-BEARING PROTEIN PROTEIN"/>
    <property type="match status" value="1"/>
</dbReference>
<evidence type="ECO:0000313" key="5">
    <source>
        <dbReference type="Proteomes" id="UP000268014"/>
    </source>
</evidence>
<dbReference type="InterPro" id="IPR052823">
    <property type="entry name" value="SXP/RAL-2_related"/>
</dbReference>
<keyword evidence="5" id="KW-1185">Reference proteome</keyword>
<dbReference type="PANTHER" id="PTHR21593:SF36">
    <property type="entry name" value="DUF148 DOMAIN-CONTAINING PROTEIN-RELATED"/>
    <property type="match status" value="1"/>
</dbReference>
<gene>
    <name evidence="4" type="ORF">HPLM_LOCUS9620</name>
</gene>
<dbReference type="WBParaSite" id="HPLM_0000962801-mRNA-1">
    <property type="protein sequence ID" value="HPLM_0000962801-mRNA-1"/>
    <property type="gene ID" value="HPLM_0000962801"/>
</dbReference>
<dbReference type="OMA" id="VANFNPM"/>
<evidence type="ECO:0000256" key="1">
    <source>
        <dbReference type="SAM" id="MobiDB-lite"/>
    </source>
</evidence>
<feature type="region of interest" description="Disordered" evidence="1">
    <location>
        <begin position="134"/>
        <end position="190"/>
    </location>
</feature>
<evidence type="ECO:0000313" key="4">
    <source>
        <dbReference type="EMBL" id="VDO37979.1"/>
    </source>
</evidence>
<name>A0A0N4WFU7_HAEPC</name>
<evidence type="ECO:0000259" key="3">
    <source>
        <dbReference type="Pfam" id="PF02520"/>
    </source>
</evidence>
<dbReference type="AlphaFoldDB" id="A0A0N4WFU7"/>
<evidence type="ECO:0000313" key="6">
    <source>
        <dbReference type="WBParaSite" id="HPLM_0000962801-mRNA-1"/>
    </source>
</evidence>
<reference evidence="4 5" key="2">
    <citation type="submission" date="2018-11" db="EMBL/GenBank/DDBJ databases">
        <authorList>
            <consortium name="Pathogen Informatics"/>
        </authorList>
    </citation>
    <scope>NUCLEOTIDE SEQUENCE [LARGE SCALE GENOMIC DNA]</scope>
    <source>
        <strain evidence="4 5">MHpl1</strain>
    </source>
</reference>
<evidence type="ECO:0000256" key="2">
    <source>
        <dbReference type="SAM" id="SignalP"/>
    </source>
</evidence>